<organism evidence="5 6">
    <name type="scientific">Kaustia mangrovi</name>
    <dbReference type="NCBI Taxonomy" id="2593653"/>
    <lineage>
        <taxon>Bacteria</taxon>
        <taxon>Pseudomonadati</taxon>
        <taxon>Pseudomonadota</taxon>
        <taxon>Alphaproteobacteria</taxon>
        <taxon>Hyphomicrobiales</taxon>
        <taxon>Parvibaculaceae</taxon>
        <taxon>Kaustia</taxon>
    </lineage>
</organism>
<dbReference type="PANTHER" id="PTHR43649:SF12">
    <property type="entry name" value="DIACETYLCHITOBIOSE BINDING PROTEIN DASA"/>
    <property type="match status" value="1"/>
</dbReference>
<comment type="similarity">
    <text evidence="2">Belongs to the bacterial solute-binding protein 1 family.</text>
</comment>
<keyword evidence="3" id="KW-0574">Periplasm</keyword>
<dbReference type="PANTHER" id="PTHR43649">
    <property type="entry name" value="ARABINOSE-BINDING PROTEIN-RELATED"/>
    <property type="match status" value="1"/>
</dbReference>
<sequence length="458" mass="51368">MTQDPFSMTRRRFVAASALMGGSALAAGGLPGLARAMDPLRFAFWPWGSEIVEGNAKAFREEMGLPLELAPIPGDYAAVLETKLAGGAPLDMFYAQRGQASRWHAAGWIRPINDMPGLDEIKDQMFPGIVADARAMNGDYLGLTYYNGGPMCMFRNEEVLDKAGFGGTGNPDDYPKTWDEVADQARAIKKKGIVEHPMLINMYNAWTGLPWGLISQGFSEGETFVDADLKATFGPDTPLAKVLADWKQWWDEELVPHAVLSWSSTEASSSWMKGLHAFHTNMDYNSFNYNDPEKSRIAAYNCQNPVMPGTTNDTVLVGHALLAMSTRERSDAELEAAWELVKFYGYKNKAGEFAVHKKWVEKANLPVPFPAIYDDPEVKAAIMKWMYEPYAEESYGWLFAGRRRAMAPNMLKAPWYQEWDAAMHDMIADELLQSGSMTPKEVVVALRENWDRLYDKYM</sequence>
<reference evidence="5 6" key="1">
    <citation type="submission" date="2020-06" db="EMBL/GenBank/DDBJ databases">
        <title>Genome sequence of 2 isolates from Red Sea Mangroves.</title>
        <authorList>
            <person name="Sefrji F."/>
            <person name="Michoud G."/>
            <person name="Merlino G."/>
            <person name="Daffonchio D."/>
        </authorList>
    </citation>
    <scope>NUCLEOTIDE SEQUENCE [LARGE SCALE GENOMIC DNA]</scope>
    <source>
        <strain evidence="5 6">R1DC25</strain>
    </source>
</reference>
<protein>
    <submittedName>
        <fullName evidence="5">Extracellular solute-binding protein</fullName>
    </submittedName>
</protein>
<feature type="signal peptide" evidence="4">
    <location>
        <begin position="1"/>
        <end position="26"/>
    </location>
</feature>
<keyword evidence="4" id="KW-0732">Signal</keyword>
<evidence type="ECO:0000313" key="5">
    <source>
        <dbReference type="EMBL" id="QPC44355.1"/>
    </source>
</evidence>
<gene>
    <name evidence="5" type="ORF">HW532_17605</name>
</gene>
<dbReference type="EMBL" id="CP058214">
    <property type="protein sequence ID" value="QPC44355.1"/>
    <property type="molecule type" value="Genomic_DNA"/>
</dbReference>
<evidence type="ECO:0000256" key="3">
    <source>
        <dbReference type="ARBA" id="ARBA00022764"/>
    </source>
</evidence>
<dbReference type="Gene3D" id="3.40.190.10">
    <property type="entry name" value="Periplasmic binding protein-like II"/>
    <property type="match status" value="1"/>
</dbReference>
<name>A0A7S8HD82_9HYPH</name>
<evidence type="ECO:0000313" key="6">
    <source>
        <dbReference type="Proteomes" id="UP000593594"/>
    </source>
</evidence>
<dbReference type="AlphaFoldDB" id="A0A7S8HD82"/>
<proteinExistence type="inferred from homology"/>
<comment type="subcellular location">
    <subcellularLocation>
        <location evidence="1">Periplasm</location>
    </subcellularLocation>
</comment>
<accession>A0A7S8HD82</accession>
<dbReference type="Proteomes" id="UP000593594">
    <property type="component" value="Chromosome"/>
</dbReference>
<dbReference type="KEGG" id="kmn:HW532_17605"/>
<evidence type="ECO:0000256" key="1">
    <source>
        <dbReference type="ARBA" id="ARBA00004418"/>
    </source>
</evidence>
<evidence type="ECO:0000256" key="2">
    <source>
        <dbReference type="ARBA" id="ARBA00008520"/>
    </source>
</evidence>
<dbReference type="SUPFAM" id="SSF53850">
    <property type="entry name" value="Periplasmic binding protein-like II"/>
    <property type="match status" value="1"/>
</dbReference>
<dbReference type="InterPro" id="IPR006059">
    <property type="entry name" value="SBP"/>
</dbReference>
<dbReference type="InterPro" id="IPR050490">
    <property type="entry name" value="Bact_solute-bd_prot1"/>
</dbReference>
<feature type="chain" id="PRO_5032951063" evidence="4">
    <location>
        <begin position="27"/>
        <end position="458"/>
    </location>
</feature>
<dbReference type="InterPro" id="IPR006311">
    <property type="entry name" value="TAT_signal"/>
</dbReference>
<dbReference type="GO" id="GO:0042597">
    <property type="term" value="C:periplasmic space"/>
    <property type="evidence" value="ECO:0007669"/>
    <property type="project" value="UniProtKB-SubCell"/>
</dbReference>
<dbReference type="PROSITE" id="PS51318">
    <property type="entry name" value="TAT"/>
    <property type="match status" value="1"/>
</dbReference>
<keyword evidence="6" id="KW-1185">Reference proteome</keyword>
<evidence type="ECO:0000256" key="4">
    <source>
        <dbReference type="SAM" id="SignalP"/>
    </source>
</evidence>
<dbReference type="RefSeq" id="WP_213161723.1">
    <property type="nucleotide sequence ID" value="NZ_CP058214.1"/>
</dbReference>
<dbReference type="Pfam" id="PF13416">
    <property type="entry name" value="SBP_bac_8"/>
    <property type="match status" value="1"/>
</dbReference>